<gene>
    <name evidence="2" type="ORF">AS592_02310</name>
</gene>
<dbReference type="EMBL" id="LNKT01000045">
    <property type="protein sequence ID" value="KYJ86217.1"/>
    <property type="molecule type" value="Genomic_DNA"/>
</dbReference>
<dbReference type="InterPro" id="IPR029060">
    <property type="entry name" value="PIN-like_dom_sf"/>
</dbReference>
<feature type="domain" description="PIN" evidence="1">
    <location>
        <begin position="4"/>
        <end position="117"/>
    </location>
</feature>
<evidence type="ECO:0000259" key="1">
    <source>
        <dbReference type="Pfam" id="PF13470"/>
    </source>
</evidence>
<dbReference type="AlphaFoldDB" id="A0A151CFD7"/>
<dbReference type="InterPro" id="IPR002716">
    <property type="entry name" value="PIN_dom"/>
</dbReference>
<organism evidence="2 3">
    <name type="scientific">Sulfurovum riftiae</name>
    <dbReference type="NCBI Taxonomy" id="1630136"/>
    <lineage>
        <taxon>Bacteria</taxon>
        <taxon>Pseudomonadati</taxon>
        <taxon>Campylobacterota</taxon>
        <taxon>Epsilonproteobacteria</taxon>
        <taxon>Campylobacterales</taxon>
        <taxon>Sulfurovaceae</taxon>
        <taxon>Sulfurovum</taxon>
    </lineage>
</organism>
<accession>A0A151CFD7</accession>
<evidence type="ECO:0000313" key="3">
    <source>
        <dbReference type="Proteomes" id="UP000075359"/>
    </source>
</evidence>
<dbReference type="STRING" id="1630136.AS592_02310"/>
<dbReference type="SUPFAM" id="SSF88723">
    <property type="entry name" value="PIN domain-like"/>
    <property type="match status" value="1"/>
</dbReference>
<dbReference type="RefSeq" id="WP_082792107.1">
    <property type="nucleotide sequence ID" value="NZ_LNKT01000045.1"/>
</dbReference>
<name>A0A151CFD7_9BACT</name>
<dbReference type="CDD" id="cd09854">
    <property type="entry name" value="PIN_VapC-like"/>
    <property type="match status" value="1"/>
</dbReference>
<evidence type="ECO:0000313" key="2">
    <source>
        <dbReference type="EMBL" id="KYJ86217.1"/>
    </source>
</evidence>
<reference evidence="2 3" key="1">
    <citation type="submission" date="2015-11" db="EMBL/GenBank/DDBJ databases">
        <title>Draft genome of Sulfurovum riftiae 1812E, a member of the Epsilonproteobacteria isolated from the tube of the deep-sea hydrothermal vent tubewom Riftia pachyptila.</title>
        <authorList>
            <person name="Vetriani C."/>
            <person name="Giovannelli D."/>
        </authorList>
    </citation>
    <scope>NUCLEOTIDE SEQUENCE [LARGE SCALE GENOMIC DNA]</scope>
    <source>
        <strain evidence="2 3">1812E</strain>
    </source>
</reference>
<dbReference type="Gene3D" id="3.40.50.1010">
    <property type="entry name" value="5'-nuclease"/>
    <property type="match status" value="1"/>
</dbReference>
<keyword evidence="3" id="KW-1185">Reference proteome</keyword>
<dbReference type="Pfam" id="PF13470">
    <property type="entry name" value="PIN_3"/>
    <property type="match status" value="1"/>
</dbReference>
<sequence length="141" mass="16416">MQLVYFDTNIVLDILDSKRKNHHKIEPLLQKVIENNMKIVISEDSLTTIYYIAKEKQKVLHFFSVIMEEWDVVPFGQRTIADAIALCQENEELDFEDTIQCLCAKEMGCSYLITSDKFFVECGVKVVDVNTFLTLNRENEK</sequence>
<proteinExistence type="predicted"/>
<comment type="caution">
    <text evidence="2">The sequence shown here is derived from an EMBL/GenBank/DDBJ whole genome shotgun (WGS) entry which is preliminary data.</text>
</comment>
<protein>
    <recommendedName>
        <fullName evidence="1">PIN domain-containing protein</fullName>
    </recommendedName>
</protein>
<dbReference type="Proteomes" id="UP000075359">
    <property type="component" value="Unassembled WGS sequence"/>
</dbReference>